<dbReference type="PANTHER" id="PTHR43841:SF3">
    <property type="entry name" value="(3R)-HYDROXYACYL-ACP DEHYDRATASE SUBUNIT HADB"/>
    <property type="match status" value="1"/>
</dbReference>
<evidence type="ECO:0000259" key="2">
    <source>
        <dbReference type="Pfam" id="PF01575"/>
    </source>
</evidence>
<evidence type="ECO:0000313" key="3">
    <source>
        <dbReference type="EMBL" id="SSA35848.1"/>
    </source>
</evidence>
<dbReference type="Gene3D" id="3.10.129.10">
    <property type="entry name" value="Hotdog Thioesterase"/>
    <property type="match status" value="1"/>
</dbReference>
<sequence>MSTEAPAMMPALPKPWSVGPITRTDIVRYQGASGDMNPIHHDEPWARASGLPMPLGIGMLQAGLIGTYLSDWLGPDNVRRFRIRFVEQVWPGDTLTMTCEKVEPIDIDGAPGLQVEAACTREGGGRAVTVWASYLLPSQESA</sequence>
<dbReference type="PANTHER" id="PTHR43841">
    <property type="entry name" value="3-HYDROXYACYL-THIOESTER DEHYDRATASE HTDX-RELATED"/>
    <property type="match status" value="1"/>
</dbReference>
<dbReference type="EMBL" id="UESZ01000001">
    <property type="protein sequence ID" value="SSA35848.1"/>
    <property type="molecule type" value="Genomic_DNA"/>
</dbReference>
<keyword evidence="4" id="KW-1185">Reference proteome</keyword>
<evidence type="ECO:0000313" key="4">
    <source>
        <dbReference type="Proteomes" id="UP000250028"/>
    </source>
</evidence>
<comment type="similarity">
    <text evidence="1">Belongs to the enoyl-CoA hydratase/isomerase family.</text>
</comment>
<dbReference type="RefSeq" id="WP_211310266.1">
    <property type="nucleotide sequence ID" value="NZ_QGDN01000001.1"/>
</dbReference>
<dbReference type="AlphaFoldDB" id="A0A2Y8ZX25"/>
<accession>A0A2Y8ZX25</accession>
<proteinExistence type="inferred from homology"/>
<gene>
    <name evidence="3" type="ORF">SAMN04489750_3223</name>
</gene>
<evidence type="ECO:0000256" key="1">
    <source>
        <dbReference type="ARBA" id="ARBA00005254"/>
    </source>
</evidence>
<dbReference type="InterPro" id="IPR002539">
    <property type="entry name" value="MaoC-like_dom"/>
</dbReference>
<dbReference type="Pfam" id="PF01575">
    <property type="entry name" value="MaoC_dehydratas"/>
    <property type="match status" value="1"/>
</dbReference>
<name>A0A2Y8ZX25_9MICO</name>
<organism evidence="3 4">
    <name type="scientific">Branchiibius hedensis</name>
    <dbReference type="NCBI Taxonomy" id="672460"/>
    <lineage>
        <taxon>Bacteria</taxon>
        <taxon>Bacillati</taxon>
        <taxon>Actinomycetota</taxon>
        <taxon>Actinomycetes</taxon>
        <taxon>Micrococcales</taxon>
        <taxon>Dermacoccaceae</taxon>
        <taxon>Branchiibius</taxon>
    </lineage>
</organism>
<protein>
    <submittedName>
        <fullName evidence="3">Acyl dehydratase</fullName>
    </submittedName>
</protein>
<dbReference type="SUPFAM" id="SSF54637">
    <property type="entry name" value="Thioesterase/thiol ester dehydrase-isomerase"/>
    <property type="match status" value="1"/>
</dbReference>
<dbReference type="InterPro" id="IPR029069">
    <property type="entry name" value="HotDog_dom_sf"/>
</dbReference>
<dbReference type="Proteomes" id="UP000250028">
    <property type="component" value="Unassembled WGS sequence"/>
</dbReference>
<feature type="domain" description="MaoC-like" evidence="2">
    <location>
        <begin position="20"/>
        <end position="108"/>
    </location>
</feature>
<reference evidence="4" key="1">
    <citation type="submission" date="2016-10" db="EMBL/GenBank/DDBJ databases">
        <authorList>
            <person name="Varghese N."/>
            <person name="Submissions S."/>
        </authorList>
    </citation>
    <scope>NUCLEOTIDE SEQUENCE [LARGE SCALE GENOMIC DNA]</scope>
    <source>
        <strain evidence="4">DSM 22951</strain>
    </source>
</reference>